<dbReference type="OrthoDB" id="337830at2"/>
<dbReference type="AlphaFoldDB" id="A0A0F3IK86"/>
<name>A0A0F3IK86_9GAMM</name>
<dbReference type="Proteomes" id="UP000033684">
    <property type="component" value="Unassembled WGS sequence"/>
</dbReference>
<evidence type="ECO:0000313" key="1">
    <source>
        <dbReference type="EMBL" id="KJV07140.1"/>
    </source>
</evidence>
<sequence length="152" mass="17343">MHPAINTDSITQFHRYIAEQKPLLRKRYEQLLAQDLSQQQWDGCFGRNSLAVLGEAYDEALAFIKTLVFDSRTVPINQGLSELTKALLVAFDGFVDEFLLFAVDKHRTSCALSNFPDEHKPDTVYLNAVRRDIAGLWQNFALNVNAYILEHV</sequence>
<proteinExistence type="predicted"/>
<reference evidence="1 2" key="2">
    <citation type="journal article" date="2016" name="Microb. Ecol.">
        <title>Genome Characteristics of a Novel Type I Methanotroph (Sn10-6) Isolated from a Flooded Indian Rice Field.</title>
        <authorList>
            <person name="Rahalkar M.C."/>
            <person name="Pandit P.S."/>
            <person name="Dhakephalkar P.K."/>
            <person name="Pore S."/>
            <person name="Arora P."/>
            <person name="Kapse N."/>
        </authorList>
    </citation>
    <scope>NUCLEOTIDE SEQUENCE [LARGE SCALE GENOMIC DNA]</scope>
    <source>
        <strain evidence="1 2">Sn10-6</strain>
    </source>
</reference>
<gene>
    <name evidence="1" type="ORF">VZ94_06745</name>
</gene>
<dbReference type="EMBL" id="LAJX01000058">
    <property type="protein sequence ID" value="KJV07140.1"/>
    <property type="molecule type" value="Genomic_DNA"/>
</dbReference>
<keyword evidence="2" id="KW-1185">Reference proteome</keyword>
<dbReference type="PATRIC" id="fig|1632867.3.peg.4791"/>
<evidence type="ECO:0000313" key="2">
    <source>
        <dbReference type="Proteomes" id="UP000033684"/>
    </source>
</evidence>
<protein>
    <submittedName>
        <fullName evidence="1">Amine oxidase</fullName>
    </submittedName>
</protein>
<accession>A0A0F3IK86</accession>
<organism evidence="1 2">
    <name type="scientific">Methylocucumis oryzae</name>
    <dbReference type="NCBI Taxonomy" id="1632867"/>
    <lineage>
        <taxon>Bacteria</taxon>
        <taxon>Pseudomonadati</taxon>
        <taxon>Pseudomonadota</taxon>
        <taxon>Gammaproteobacteria</taxon>
        <taxon>Methylococcales</taxon>
        <taxon>Methylococcaceae</taxon>
        <taxon>Methylocucumis</taxon>
    </lineage>
</organism>
<reference evidence="2" key="1">
    <citation type="submission" date="2015-03" db="EMBL/GenBank/DDBJ databases">
        <title>Draft genome sequence of a novel methanotroph (Sn10-6) isolated from flooded ricefield rhizosphere in India.</title>
        <authorList>
            <person name="Pandit P.S."/>
            <person name="Pore S.D."/>
            <person name="Arora P."/>
            <person name="Kapse N.G."/>
            <person name="Dhakephalkar P.K."/>
            <person name="Rahalkar M.C."/>
        </authorList>
    </citation>
    <scope>NUCLEOTIDE SEQUENCE [LARGE SCALE GENOMIC DNA]</scope>
    <source>
        <strain evidence="2">Sn10-6</strain>
    </source>
</reference>
<comment type="caution">
    <text evidence="1">The sequence shown here is derived from an EMBL/GenBank/DDBJ whole genome shotgun (WGS) entry which is preliminary data.</text>
</comment>
<dbReference type="RefSeq" id="WP_045778652.1">
    <property type="nucleotide sequence ID" value="NZ_LAJX01000058.1"/>
</dbReference>